<keyword evidence="1" id="KW-1133">Transmembrane helix</keyword>
<proteinExistence type="predicted"/>
<sequence>MMLRRWRVGVIPVSLRRSGRIRTERASGAAAVCVSDWGIWRGDCRRRRLVGIANTRLFGVGCRRGRRLGAAGAITDFLKSFSEHSPEPQVFPILTSSNPNPSPPFISTSESISPSTGFRFLKAFFFLKPPFFFFEGPTFALSFVLLQSELLVPFSELETDDWMAIIAVRAAFISASFFVLAKAPMYLMPPISTTHEYAEARPSSKGQPYQYKMKSSFIKYVKVKSAELASSTNATSAADCSAALRLKNPGRESYLSLFTITVDLKNGSWEGPSLIVS</sequence>
<evidence type="ECO:0000313" key="3">
    <source>
        <dbReference type="Proteomes" id="UP000325081"/>
    </source>
</evidence>
<keyword evidence="3" id="KW-1185">Reference proteome</keyword>
<keyword evidence="2" id="KW-0378">Hydrolase</keyword>
<dbReference type="AlphaFoldDB" id="A0A5A7PWQ8"/>
<dbReference type="EMBL" id="BKCP01005183">
    <property type="protein sequence ID" value="GER36557.1"/>
    <property type="molecule type" value="Genomic_DNA"/>
</dbReference>
<comment type="caution">
    <text evidence="2">The sequence shown here is derived from an EMBL/GenBank/DDBJ whole genome shotgun (WGS) entry which is preliminary data.</text>
</comment>
<protein>
    <submittedName>
        <fullName evidence="2">Leukotriene A-4 hydrolase</fullName>
    </submittedName>
</protein>
<organism evidence="2 3">
    <name type="scientific">Striga asiatica</name>
    <name type="common">Asiatic witchweed</name>
    <name type="synonym">Buchnera asiatica</name>
    <dbReference type="NCBI Taxonomy" id="4170"/>
    <lineage>
        <taxon>Eukaryota</taxon>
        <taxon>Viridiplantae</taxon>
        <taxon>Streptophyta</taxon>
        <taxon>Embryophyta</taxon>
        <taxon>Tracheophyta</taxon>
        <taxon>Spermatophyta</taxon>
        <taxon>Magnoliopsida</taxon>
        <taxon>eudicotyledons</taxon>
        <taxon>Gunneridae</taxon>
        <taxon>Pentapetalae</taxon>
        <taxon>asterids</taxon>
        <taxon>lamiids</taxon>
        <taxon>Lamiales</taxon>
        <taxon>Orobanchaceae</taxon>
        <taxon>Buchnereae</taxon>
        <taxon>Striga</taxon>
    </lineage>
</organism>
<dbReference type="GO" id="GO:0016787">
    <property type="term" value="F:hydrolase activity"/>
    <property type="evidence" value="ECO:0007669"/>
    <property type="project" value="UniProtKB-KW"/>
</dbReference>
<evidence type="ECO:0000313" key="2">
    <source>
        <dbReference type="EMBL" id="GER36557.1"/>
    </source>
</evidence>
<feature type="transmembrane region" description="Helical" evidence="1">
    <location>
        <begin position="162"/>
        <end position="181"/>
    </location>
</feature>
<dbReference type="Proteomes" id="UP000325081">
    <property type="component" value="Unassembled WGS sequence"/>
</dbReference>
<accession>A0A5A7PWQ8</accession>
<gene>
    <name evidence="2" type="ORF">STAS_12898</name>
</gene>
<evidence type="ECO:0000256" key="1">
    <source>
        <dbReference type="SAM" id="Phobius"/>
    </source>
</evidence>
<name>A0A5A7PWQ8_STRAF</name>
<reference evidence="3" key="1">
    <citation type="journal article" date="2019" name="Curr. Biol.">
        <title>Genome Sequence of Striga asiatica Provides Insight into the Evolution of Plant Parasitism.</title>
        <authorList>
            <person name="Yoshida S."/>
            <person name="Kim S."/>
            <person name="Wafula E.K."/>
            <person name="Tanskanen J."/>
            <person name="Kim Y.M."/>
            <person name="Honaas L."/>
            <person name="Yang Z."/>
            <person name="Spallek T."/>
            <person name="Conn C.E."/>
            <person name="Ichihashi Y."/>
            <person name="Cheong K."/>
            <person name="Cui S."/>
            <person name="Der J.P."/>
            <person name="Gundlach H."/>
            <person name="Jiao Y."/>
            <person name="Hori C."/>
            <person name="Ishida J.K."/>
            <person name="Kasahara H."/>
            <person name="Kiba T."/>
            <person name="Kim M.S."/>
            <person name="Koo N."/>
            <person name="Laohavisit A."/>
            <person name="Lee Y.H."/>
            <person name="Lumba S."/>
            <person name="McCourt P."/>
            <person name="Mortimer J.C."/>
            <person name="Mutuku J.M."/>
            <person name="Nomura T."/>
            <person name="Sasaki-Sekimoto Y."/>
            <person name="Seto Y."/>
            <person name="Wang Y."/>
            <person name="Wakatake T."/>
            <person name="Sakakibara H."/>
            <person name="Demura T."/>
            <person name="Yamaguchi S."/>
            <person name="Yoneyama K."/>
            <person name="Manabe R.I."/>
            <person name="Nelson D.C."/>
            <person name="Schulman A.H."/>
            <person name="Timko M.P."/>
            <person name="dePamphilis C.W."/>
            <person name="Choi D."/>
            <person name="Shirasu K."/>
        </authorList>
    </citation>
    <scope>NUCLEOTIDE SEQUENCE [LARGE SCALE GENOMIC DNA]</scope>
    <source>
        <strain evidence="3">cv. UVA1</strain>
    </source>
</reference>
<keyword evidence="1" id="KW-0472">Membrane</keyword>
<feature type="transmembrane region" description="Helical" evidence="1">
    <location>
        <begin position="131"/>
        <end position="150"/>
    </location>
</feature>
<keyword evidence="1" id="KW-0812">Transmembrane</keyword>